<dbReference type="Proteomes" id="UP000655225">
    <property type="component" value="Unassembled WGS sequence"/>
</dbReference>
<feature type="transmembrane region" description="Helical" evidence="2">
    <location>
        <begin position="89"/>
        <end position="108"/>
    </location>
</feature>
<feature type="domain" description="DUF3741" evidence="3">
    <location>
        <begin position="459"/>
        <end position="502"/>
    </location>
</feature>
<keyword evidence="2" id="KW-1133">Transmembrane helix</keyword>
<feature type="compositionally biased region" description="Polar residues" evidence="1">
    <location>
        <begin position="874"/>
        <end position="893"/>
    </location>
</feature>
<gene>
    <name evidence="5" type="ORF">HHK36_019059</name>
</gene>
<dbReference type="InterPro" id="IPR025486">
    <property type="entry name" value="DUF4378"/>
</dbReference>
<keyword evidence="6" id="KW-1185">Reference proteome</keyword>
<feature type="region of interest" description="Disordered" evidence="1">
    <location>
        <begin position="527"/>
        <end position="547"/>
    </location>
</feature>
<dbReference type="InterPro" id="IPR044257">
    <property type="entry name" value="TRM32-like"/>
</dbReference>
<dbReference type="Pfam" id="PF00560">
    <property type="entry name" value="LRR_1"/>
    <property type="match status" value="1"/>
</dbReference>
<feature type="domain" description="DUF4378" evidence="4">
    <location>
        <begin position="1012"/>
        <end position="1172"/>
    </location>
</feature>
<evidence type="ECO:0000313" key="6">
    <source>
        <dbReference type="Proteomes" id="UP000655225"/>
    </source>
</evidence>
<feature type="region of interest" description="Disordered" evidence="1">
    <location>
        <begin position="676"/>
        <end position="695"/>
    </location>
</feature>
<feature type="transmembrane region" description="Helical" evidence="2">
    <location>
        <begin position="183"/>
        <end position="202"/>
    </location>
</feature>
<dbReference type="InterPro" id="IPR032675">
    <property type="entry name" value="LRR_dom_sf"/>
</dbReference>
<keyword evidence="2" id="KW-0472">Membrane</keyword>
<name>A0A835D8U0_TETSI</name>
<dbReference type="SUPFAM" id="SSF52058">
    <property type="entry name" value="L domain-like"/>
    <property type="match status" value="1"/>
</dbReference>
<proteinExistence type="predicted"/>
<keyword evidence="2" id="KW-0812">Transmembrane</keyword>
<sequence length="1176" mass="131887">MDLSSNRFSGPIAKEISQCELLTFIDLSWNELSGEISSLITGMRILNYLNLSKNHLVGSIPSWMGEKVEVLEAVLKEAVELVLNLIGDLSVLIMRVVVCFLMLCLGFGDEIELFEWRKTYPLRRKLMYPIGNSVELKHLHGTHYKDNPHKQHCHGLPVCRGDDHIFLLIQSEQVAVGVKFEIIYIYIYIYISIGILWIGLISERPKSFCCSSRYCGHLFLVLKMGNQLQRKHSGVSFEKDHPGCMWGIFHIFDYHQWCNVKKMLPHKRHGGGRHTGGTESPEMNLNVTDTGEAHECMDAEVDHFLTEENMVEPYSTNKKSGKACMKALISEEMSKEEDCKHQISAFPARSLLPQTVSIHHLEPSNHNILDEVSTNVENPRTNLHQNNANTSAIRTWDPPVLKAPEVSVDCNIRCEVCGTTNTVNYLGHNHIDEHRKQLLEMHEFLQEKLDKAKKASLKQKSINGKELIGDVSLHQSKEFLDALEIFSVNKELFLKILQGRDSAPVHHFPSLQASNAKMGLTKLGSFPVADSSGRSDRSSKLKHQQKEIRSLTKCEEKQAGNSVPKLLVSESSEDIYAKSMTLMAGDIVGGILKPDQGSSGVGDNSSLGSPCQLKNQGENQVVIKHFKDIKERIKHAIGKSRKESHRISMDAIFHRIPYGRMLYKDTKKMADQWKETAIDRDDKDSPRSSYESDGSISALHKGGVYSIKRTSSLNESLDRYSQLFESSFRKEAKWHLSERLKLTNGDGVLPGGHAPKSLGRILSLPDLESYCSHQSKVFRDALCSGMPTRTVVDSNANIELCISDKQMQVGLPIIAGNDTQLDALVESESRENLVGASESSLVIEGQAGSVLDINDEENAKLGRAVDDMDDLTMGESTSHQEQNVGTTENDSTKLAQPSPILVLDSCFQDQDVGTLENDSTKLAQPSPISVLDSCFQEYITSPSNSFSEGSELKPRHIHFYELDSLENLQNQSSVDLPTGAGSTLNLEDVEISSKNVESDFLYVQLDRKDKADYNYVRDVLELSGFSGNEYLGTWHSLDQPVDPSVFEEVEGCLPLEPDYSRHEAGGSCDHQLLFDLINEILLEIYERSFTYCPRPLSFNSHIRPLPVGYHVLEEVWASISWYLSSRPELDQSLDYAVARDLAKGDGWMNLQFDTECEGLELEELIFDDLLEEVICS</sequence>
<comment type="caution">
    <text evidence="5">The sequence shown here is derived from an EMBL/GenBank/DDBJ whole genome shotgun (WGS) entry which is preliminary data.</text>
</comment>
<dbReference type="Pfam" id="PF14309">
    <property type="entry name" value="DUF4378"/>
    <property type="match status" value="1"/>
</dbReference>
<evidence type="ECO:0000313" key="5">
    <source>
        <dbReference type="EMBL" id="KAF8395118.1"/>
    </source>
</evidence>
<organism evidence="5 6">
    <name type="scientific">Tetracentron sinense</name>
    <name type="common">Spur-leaf</name>
    <dbReference type="NCBI Taxonomy" id="13715"/>
    <lineage>
        <taxon>Eukaryota</taxon>
        <taxon>Viridiplantae</taxon>
        <taxon>Streptophyta</taxon>
        <taxon>Embryophyta</taxon>
        <taxon>Tracheophyta</taxon>
        <taxon>Spermatophyta</taxon>
        <taxon>Magnoliopsida</taxon>
        <taxon>Trochodendrales</taxon>
        <taxon>Trochodendraceae</taxon>
        <taxon>Tetracentron</taxon>
    </lineage>
</organism>
<dbReference type="EMBL" id="JABCRI010000013">
    <property type="protein sequence ID" value="KAF8395118.1"/>
    <property type="molecule type" value="Genomic_DNA"/>
</dbReference>
<dbReference type="PANTHER" id="PTHR47071">
    <property type="entry name" value="PROTEIN TRM32"/>
    <property type="match status" value="1"/>
</dbReference>
<evidence type="ECO:0000256" key="2">
    <source>
        <dbReference type="SAM" id="Phobius"/>
    </source>
</evidence>
<dbReference type="OMA" id="DAFSICE"/>
<evidence type="ECO:0008006" key="7">
    <source>
        <dbReference type="Google" id="ProtNLM"/>
    </source>
</evidence>
<feature type="compositionally biased region" description="Basic and acidic residues" evidence="1">
    <location>
        <begin position="676"/>
        <end position="686"/>
    </location>
</feature>
<dbReference type="InterPro" id="IPR001611">
    <property type="entry name" value="Leu-rich_rpt"/>
</dbReference>
<feature type="compositionally biased region" description="Basic and acidic residues" evidence="1">
    <location>
        <begin position="533"/>
        <end position="547"/>
    </location>
</feature>
<dbReference type="AlphaFoldDB" id="A0A835D8U0"/>
<dbReference type="PANTHER" id="PTHR47071:SF9">
    <property type="entry name" value="TRM32-LIKE PROTEIN (DUF3741)"/>
    <property type="match status" value="1"/>
</dbReference>
<dbReference type="Pfam" id="PF12552">
    <property type="entry name" value="DUF3741"/>
    <property type="match status" value="1"/>
</dbReference>
<dbReference type="Gene3D" id="3.80.10.10">
    <property type="entry name" value="Ribonuclease Inhibitor"/>
    <property type="match status" value="1"/>
</dbReference>
<accession>A0A835D8U0</accession>
<protein>
    <recommendedName>
        <fullName evidence="7">DUF4378 domain-containing protein</fullName>
    </recommendedName>
</protein>
<evidence type="ECO:0000259" key="3">
    <source>
        <dbReference type="Pfam" id="PF12552"/>
    </source>
</evidence>
<dbReference type="OrthoDB" id="758104at2759"/>
<dbReference type="InterPro" id="IPR022212">
    <property type="entry name" value="DUF3741"/>
</dbReference>
<reference evidence="5 6" key="1">
    <citation type="submission" date="2020-04" db="EMBL/GenBank/DDBJ databases">
        <title>Plant Genome Project.</title>
        <authorList>
            <person name="Zhang R.-G."/>
        </authorList>
    </citation>
    <scope>NUCLEOTIDE SEQUENCE [LARGE SCALE GENOMIC DNA]</scope>
    <source>
        <strain evidence="5">YNK0</strain>
        <tissue evidence="5">Leaf</tissue>
    </source>
</reference>
<evidence type="ECO:0000256" key="1">
    <source>
        <dbReference type="SAM" id="MobiDB-lite"/>
    </source>
</evidence>
<feature type="region of interest" description="Disordered" evidence="1">
    <location>
        <begin position="870"/>
        <end position="893"/>
    </location>
</feature>
<evidence type="ECO:0000259" key="4">
    <source>
        <dbReference type="Pfam" id="PF14309"/>
    </source>
</evidence>